<organism evidence="1 2">
    <name type="scientific">Hassallia byssoidea VB512170</name>
    <dbReference type="NCBI Taxonomy" id="1304833"/>
    <lineage>
        <taxon>Bacteria</taxon>
        <taxon>Bacillati</taxon>
        <taxon>Cyanobacteriota</taxon>
        <taxon>Cyanophyceae</taxon>
        <taxon>Nostocales</taxon>
        <taxon>Tolypothrichaceae</taxon>
        <taxon>Hassallia</taxon>
    </lineage>
</organism>
<dbReference type="InterPro" id="IPR014951">
    <property type="entry name" value="DUF1822"/>
</dbReference>
<evidence type="ECO:0000313" key="2">
    <source>
        <dbReference type="Proteomes" id="UP000031549"/>
    </source>
</evidence>
<dbReference type="EMBL" id="JTCM02000103">
    <property type="protein sequence ID" value="NEU76303.1"/>
    <property type="molecule type" value="Genomic_DNA"/>
</dbReference>
<gene>
    <name evidence="1" type="ORF">PI95_028190</name>
</gene>
<comment type="caution">
    <text evidence="1">The sequence shown here is derived from an EMBL/GenBank/DDBJ whole genome shotgun (WGS) entry which is preliminary data.</text>
</comment>
<protein>
    <submittedName>
        <fullName evidence="1">DUF1822 family protein</fullName>
    </submittedName>
</protein>
<name>A0A846HGT1_9CYAN</name>
<dbReference type="Proteomes" id="UP000031549">
    <property type="component" value="Unassembled WGS sequence"/>
</dbReference>
<sequence>MRESESLKFTVPISSELHFLAKQFRLSHRNSKKAKQVYFNTLAVSAVNFYLRCMGVKTSWSASLSCNPVIQTMMDVADLEIIGLGKLECRPVLSDEKVVYIPPEVWSDRIGYVAVQFDQSLREATLLGFSKTAQNGEILINQLRSLEEFILQLSEIPQKVKQPIHLSQWLTNIVDAGWQTVESLLTQQSELAFRFRSPEQILAENSENSPINVQKATLLDLGGQSESKPIALVVGLIPLSEQEINIIVKVCPVNGQNYLPEELELMVLDDLGISVMQATARNTKSIQLNFSSEFGERFSIKMTLGDVNFTEVFLV</sequence>
<evidence type="ECO:0000313" key="1">
    <source>
        <dbReference type="EMBL" id="NEU76303.1"/>
    </source>
</evidence>
<reference evidence="1 2" key="1">
    <citation type="journal article" date="2015" name="Genome Announc.">
        <title>Draft Genome Sequence of Cyanobacterium Hassallia byssoidea Strain VB512170, Isolated from Monuments in India.</title>
        <authorList>
            <person name="Singh D."/>
            <person name="Chandrababunaidu M.M."/>
            <person name="Panda A."/>
            <person name="Sen D."/>
            <person name="Bhattacharyya S."/>
            <person name="Adhikary S.P."/>
            <person name="Tripathy S."/>
        </authorList>
    </citation>
    <scope>NUCLEOTIDE SEQUENCE [LARGE SCALE GENOMIC DNA]</scope>
    <source>
        <strain evidence="1 2">VB512170</strain>
    </source>
</reference>
<proteinExistence type="predicted"/>
<dbReference type="AlphaFoldDB" id="A0A846HGT1"/>
<dbReference type="Pfam" id="PF08852">
    <property type="entry name" value="DUF1822"/>
    <property type="match status" value="1"/>
</dbReference>
<keyword evidence="2" id="KW-1185">Reference proteome</keyword>
<accession>A0A846HGT1</accession>